<dbReference type="Proteomes" id="UP000324897">
    <property type="component" value="Chromosome 3"/>
</dbReference>
<keyword evidence="1" id="KW-0732">Signal</keyword>
<dbReference type="Gramene" id="TVU08306">
    <property type="protein sequence ID" value="TVU08306"/>
    <property type="gene ID" value="EJB05_41706"/>
</dbReference>
<evidence type="ECO:0000313" key="2">
    <source>
        <dbReference type="EMBL" id="TVU08306.1"/>
    </source>
</evidence>
<dbReference type="GO" id="GO:0009506">
    <property type="term" value="C:plasmodesma"/>
    <property type="evidence" value="ECO:0007669"/>
    <property type="project" value="TreeGrafter"/>
</dbReference>
<dbReference type="PANTHER" id="PTHR31414:SF12">
    <property type="entry name" value="OS06G0645600 PROTEIN"/>
    <property type="match status" value="1"/>
</dbReference>
<evidence type="ECO:0000313" key="3">
    <source>
        <dbReference type="Proteomes" id="UP000324897"/>
    </source>
</evidence>
<feature type="chain" id="PRO_5023823292" evidence="1">
    <location>
        <begin position="26"/>
        <end position="75"/>
    </location>
</feature>
<keyword evidence="3" id="KW-1185">Reference proteome</keyword>
<dbReference type="PANTHER" id="PTHR31414">
    <property type="entry name" value="TRANSMEMBRANE PROTEIN DDB_G0292058"/>
    <property type="match status" value="1"/>
</dbReference>
<feature type="signal peptide" evidence="1">
    <location>
        <begin position="1"/>
        <end position="25"/>
    </location>
</feature>
<dbReference type="AlphaFoldDB" id="A0A5J9TAB3"/>
<name>A0A5J9TAB3_9POAL</name>
<sequence length="75" mass="8337">MGRPSRWRFLVLLLVSASLFAYVSGDESIDLAAAESNTSVLAAERTRRKDPLDGLRYYTGGWNISDRHYLAVSSS</sequence>
<feature type="non-terminal residue" evidence="2">
    <location>
        <position position="1"/>
    </location>
</feature>
<organism evidence="2 3">
    <name type="scientific">Eragrostis curvula</name>
    <name type="common">weeping love grass</name>
    <dbReference type="NCBI Taxonomy" id="38414"/>
    <lineage>
        <taxon>Eukaryota</taxon>
        <taxon>Viridiplantae</taxon>
        <taxon>Streptophyta</taxon>
        <taxon>Embryophyta</taxon>
        <taxon>Tracheophyta</taxon>
        <taxon>Spermatophyta</taxon>
        <taxon>Magnoliopsida</taxon>
        <taxon>Liliopsida</taxon>
        <taxon>Poales</taxon>
        <taxon>Poaceae</taxon>
        <taxon>PACMAD clade</taxon>
        <taxon>Chloridoideae</taxon>
        <taxon>Eragrostideae</taxon>
        <taxon>Eragrostidinae</taxon>
        <taxon>Eragrostis</taxon>
    </lineage>
</organism>
<evidence type="ECO:0000256" key="1">
    <source>
        <dbReference type="SAM" id="SignalP"/>
    </source>
</evidence>
<dbReference type="OrthoDB" id="1937321at2759"/>
<comment type="caution">
    <text evidence="2">The sequence shown here is derived from an EMBL/GenBank/DDBJ whole genome shotgun (WGS) entry which is preliminary data.</text>
</comment>
<dbReference type="InterPro" id="IPR040283">
    <property type="entry name" value="DDB_G0292058-like"/>
</dbReference>
<dbReference type="EMBL" id="RWGY01000039">
    <property type="protein sequence ID" value="TVU08306.1"/>
    <property type="molecule type" value="Genomic_DNA"/>
</dbReference>
<proteinExistence type="predicted"/>
<protein>
    <submittedName>
        <fullName evidence="2">Uncharacterized protein</fullName>
    </submittedName>
</protein>
<reference evidence="2 3" key="1">
    <citation type="journal article" date="2019" name="Sci. Rep.">
        <title>A high-quality genome of Eragrostis curvula grass provides insights into Poaceae evolution and supports new strategies to enhance forage quality.</title>
        <authorList>
            <person name="Carballo J."/>
            <person name="Santos B.A.C.M."/>
            <person name="Zappacosta D."/>
            <person name="Garbus I."/>
            <person name="Selva J.P."/>
            <person name="Gallo C.A."/>
            <person name="Diaz A."/>
            <person name="Albertini E."/>
            <person name="Caccamo M."/>
            <person name="Echenique V."/>
        </authorList>
    </citation>
    <scope>NUCLEOTIDE SEQUENCE [LARGE SCALE GENOMIC DNA]</scope>
    <source>
        <strain evidence="3">cv. Victoria</strain>
        <tissue evidence="2">Leaf</tissue>
    </source>
</reference>
<dbReference type="GO" id="GO:0005886">
    <property type="term" value="C:plasma membrane"/>
    <property type="evidence" value="ECO:0007669"/>
    <property type="project" value="TreeGrafter"/>
</dbReference>
<gene>
    <name evidence="2" type="ORF">EJB05_41706</name>
</gene>
<accession>A0A5J9TAB3</accession>